<evidence type="ECO:0000313" key="3">
    <source>
        <dbReference type="Proteomes" id="UP001221898"/>
    </source>
</evidence>
<dbReference type="EMBL" id="JAINUG010000201">
    <property type="protein sequence ID" value="KAJ8388096.1"/>
    <property type="molecule type" value="Genomic_DNA"/>
</dbReference>
<evidence type="ECO:0000313" key="2">
    <source>
        <dbReference type="EMBL" id="KAJ8388096.1"/>
    </source>
</evidence>
<proteinExistence type="predicted"/>
<name>A0AAD7RPM0_9TELE</name>
<protein>
    <submittedName>
        <fullName evidence="2">Uncharacterized protein</fullName>
    </submittedName>
</protein>
<evidence type="ECO:0000256" key="1">
    <source>
        <dbReference type="SAM" id="MobiDB-lite"/>
    </source>
</evidence>
<comment type="caution">
    <text evidence="2">The sequence shown here is derived from an EMBL/GenBank/DDBJ whole genome shotgun (WGS) entry which is preliminary data.</text>
</comment>
<feature type="compositionally biased region" description="Basic and acidic residues" evidence="1">
    <location>
        <begin position="41"/>
        <end position="56"/>
    </location>
</feature>
<accession>A0AAD7RPM0</accession>
<organism evidence="2 3">
    <name type="scientific">Aldrovandia affinis</name>
    <dbReference type="NCBI Taxonomy" id="143900"/>
    <lineage>
        <taxon>Eukaryota</taxon>
        <taxon>Metazoa</taxon>
        <taxon>Chordata</taxon>
        <taxon>Craniata</taxon>
        <taxon>Vertebrata</taxon>
        <taxon>Euteleostomi</taxon>
        <taxon>Actinopterygii</taxon>
        <taxon>Neopterygii</taxon>
        <taxon>Teleostei</taxon>
        <taxon>Notacanthiformes</taxon>
        <taxon>Halosauridae</taxon>
        <taxon>Aldrovandia</taxon>
    </lineage>
</organism>
<sequence length="144" mass="15853">MFDLKKGDRDEGDKKKLSSAVLRRVHQSGKVLRGDRYWRGGEKTRCYPEKQQERPSRPPPLHPGSTAAVCTVGGGVRVGGFIVPSVLRPTPSRDSSAERHVPTGNAPPAHFQAIYSKKAITSSMERRQIYTLPAESAECVRDIG</sequence>
<dbReference type="AlphaFoldDB" id="A0AAD7RPM0"/>
<feature type="region of interest" description="Disordered" evidence="1">
    <location>
        <begin position="1"/>
        <end position="22"/>
    </location>
</feature>
<gene>
    <name evidence="2" type="ORF">AAFF_G00147140</name>
</gene>
<feature type="compositionally biased region" description="Basic and acidic residues" evidence="1">
    <location>
        <begin position="1"/>
        <end position="16"/>
    </location>
</feature>
<keyword evidence="3" id="KW-1185">Reference proteome</keyword>
<dbReference type="Proteomes" id="UP001221898">
    <property type="component" value="Unassembled WGS sequence"/>
</dbReference>
<reference evidence="2" key="1">
    <citation type="journal article" date="2023" name="Science">
        <title>Genome structures resolve the early diversification of teleost fishes.</title>
        <authorList>
            <person name="Parey E."/>
            <person name="Louis A."/>
            <person name="Montfort J."/>
            <person name="Bouchez O."/>
            <person name="Roques C."/>
            <person name="Iampietro C."/>
            <person name="Lluch J."/>
            <person name="Castinel A."/>
            <person name="Donnadieu C."/>
            <person name="Desvignes T."/>
            <person name="Floi Bucao C."/>
            <person name="Jouanno E."/>
            <person name="Wen M."/>
            <person name="Mejri S."/>
            <person name="Dirks R."/>
            <person name="Jansen H."/>
            <person name="Henkel C."/>
            <person name="Chen W.J."/>
            <person name="Zahm M."/>
            <person name="Cabau C."/>
            <person name="Klopp C."/>
            <person name="Thompson A.W."/>
            <person name="Robinson-Rechavi M."/>
            <person name="Braasch I."/>
            <person name="Lecointre G."/>
            <person name="Bobe J."/>
            <person name="Postlethwait J.H."/>
            <person name="Berthelot C."/>
            <person name="Roest Crollius H."/>
            <person name="Guiguen Y."/>
        </authorList>
    </citation>
    <scope>NUCLEOTIDE SEQUENCE</scope>
    <source>
        <strain evidence="2">NC1722</strain>
    </source>
</reference>
<feature type="region of interest" description="Disordered" evidence="1">
    <location>
        <begin position="87"/>
        <end position="109"/>
    </location>
</feature>
<feature type="region of interest" description="Disordered" evidence="1">
    <location>
        <begin position="41"/>
        <end position="66"/>
    </location>
</feature>